<gene>
    <name evidence="1" type="ORF">SAMN05216260_106127</name>
</gene>
<dbReference type="AlphaFoldDB" id="A0A1G7IQC8"/>
<organism evidence="1 2">
    <name type="scientific">Streptomyces griseoaurantiacus</name>
    <dbReference type="NCBI Taxonomy" id="68213"/>
    <lineage>
        <taxon>Bacteria</taxon>
        <taxon>Bacillati</taxon>
        <taxon>Actinomycetota</taxon>
        <taxon>Actinomycetes</taxon>
        <taxon>Kitasatosporales</taxon>
        <taxon>Streptomycetaceae</taxon>
        <taxon>Streptomyces</taxon>
        <taxon>Streptomyces aurantiacus group</taxon>
    </lineage>
</organism>
<dbReference type="EMBL" id="FNAX01000006">
    <property type="protein sequence ID" value="SDF14815.1"/>
    <property type="molecule type" value="Genomic_DNA"/>
</dbReference>
<proteinExistence type="predicted"/>
<evidence type="ECO:0000313" key="1">
    <source>
        <dbReference type="EMBL" id="SDF14815.1"/>
    </source>
</evidence>
<evidence type="ECO:0000313" key="2">
    <source>
        <dbReference type="Proteomes" id="UP000198614"/>
    </source>
</evidence>
<reference evidence="1 2" key="1">
    <citation type="submission" date="2016-10" db="EMBL/GenBank/DDBJ databases">
        <authorList>
            <person name="de Groot N.N."/>
        </authorList>
    </citation>
    <scope>NUCLEOTIDE SEQUENCE [LARGE SCALE GENOMIC DNA]</scope>
    <source>
        <strain evidence="1 2">CGMCC 4.1859</strain>
    </source>
</reference>
<accession>A0A1G7IQC8</accession>
<dbReference type="Proteomes" id="UP000198614">
    <property type="component" value="Unassembled WGS sequence"/>
</dbReference>
<protein>
    <submittedName>
        <fullName evidence="1">Uncharacterized protein</fullName>
    </submittedName>
</protein>
<sequence>MKGRRRTTVPESDCAQALDRAPCYGWIDG</sequence>
<name>A0A1G7IQC8_9ACTN</name>